<dbReference type="AlphaFoldDB" id="W9C650"/>
<evidence type="ECO:0000313" key="3">
    <source>
        <dbReference type="Proteomes" id="UP000019487"/>
    </source>
</evidence>
<keyword evidence="1" id="KW-0732">Signal</keyword>
<evidence type="ECO:0000256" key="1">
    <source>
        <dbReference type="SAM" id="SignalP"/>
    </source>
</evidence>
<evidence type="ECO:0000313" key="2">
    <source>
        <dbReference type="EMBL" id="ESZ90055.1"/>
    </source>
</evidence>
<dbReference type="Proteomes" id="UP000019487">
    <property type="component" value="Unassembled WGS sequence"/>
</dbReference>
<accession>W9C650</accession>
<feature type="signal peptide" evidence="1">
    <location>
        <begin position="1"/>
        <end position="19"/>
    </location>
</feature>
<sequence>MLMNVTLNIHVLVSKLVVAEQEDTLESSQTQTATGNEDVRDIKTTNRKHVPHNLARDINILILDRGDRQAQAEESK</sequence>
<protein>
    <submittedName>
        <fullName evidence="2">Uncharacterized protein</fullName>
    </submittedName>
</protein>
<comment type="caution">
    <text evidence="2">The sequence shown here is derived from an EMBL/GenBank/DDBJ whole genome shotgun (WGS) entry which is preliminary data.</text>
</comment>
<proteinExistence type="predicted"/>
<gene>
    <name evidence="2" type="ORF">SBOR_9559</name>
</gene>
<feature type="chain" id="PRO_5004920129" evidence="1">
    <location>
        <begin position="20"/>
        <end position="76"/>
    </location>
</feature>
<dbReference type="HOGENOM" id="CLU_2655861_0_0_1"/>
<name>W9C650_SCLBF</name>
<keyword evidence="3" id="KW-1185">Reference proteome</keyword>
<reference evidence="2 3" key="1">
    <citation type="journal article" date="2014" name="Genome Announc.">
        <title>Draft genome sequence of Sclerotinia borealis, a psychrophilic plant pathogenic fungus.</title>
        <authorList>
            <person name="Mardanov A.V."/>
            <person name="Beletsky A.V."/>
            <person name="Kadnikov V.V."/>
            <person name="Ignatov A.N."/>
            <person name="Ravin N.V."/>
        </authorList>
    </citation>
    <scope>NUCLEOTIDE SEQUENCE [LARGE SCALE GENOMIC DNA]</scope>
    <source>
        <strain evidence="3">F-4157</strain>
    </source>
</reference>
<organism evidence="2 3">
    <name type="scientific">Sclerotinia borealis (strain F-4128)</name>
    <dbReference type="NCBI Taxonomy" id="1432307"/>
    <lineage>
        <taxon>Eukaryota</taxon>
        <taxon>Fungi</taxon>
        <taxon>Dikarya</taxon>
        <taxon>Ascomycota</taxon>
        <taxon>Pezizomycotina</taxon>
        <taxon>Leotiomycetes</taxon>
        <taxon>Helotiales</taxon>
        <taxon>Sclerotiniaceae</taxon>
        <taxon>Sclerotinia</taxon>
    </lineage>
</organism>
<dbReference type="EMBL" id="AYSA01000707">
    <property type="protein sequence ID" value="ESZ90055.1"/>
    <property type="molecule type" value="Genomic_DNA"/>
</dbReference>